<comment type="caution">
    <text evidence="3">The sequence shown here is derived from an EMBL/GenBank/DDBJ whole genome shotgun (WGS) entry which is preliminary data.</text>
</comment>
<proteinExistence type="predicted"/>
<evidence type="ECO:0000313" key="3">
    <source>
        <dbReference type="EMBL" id="KDB21392.1"/>
    </source>
</evidence>
<feature type="region of interest" description="Disordered" evidence="1">
    <location>
        <begin position="120"/>
        <end position="139"/>
    </location>
</feature>
<dbReference type="EMBL" id="AOKY01000497">
    <property type="protein sequence ID" value="KDB21392.1"/>
    <property type="molecule type" value="Genomic_DNA"/>
</dbReference>
<dbReference type="AlphaFoldDB" id="A0A059J1L0"/>
<organism evidence="3 4">
    <name type="scientific">Trichophyton interdigitale (strain MR816)</name>
    <dbReference type="NCBI Taxonomy" id="1215338"/>
    <lineage>
        <taxon>Eukaryota</taxon>
        <taxon>Fungi</taxon>
        <taxon>Dikarya</taxon>
        <taxon>Ascomycota</taxon>
        <taxon>Pezizomycotina</taxon>
        <taxon>Eurotiomycetes</taxon>
        <taxon>Eurotiomycetidae</taxon>
        <taxon>Onygenales</taxon>
        <taxon>Arthrodermataceae</taxon>
        <taxon>Trichophyton</taxon>
    </lineage>
</organism>
<feature type="transmembrane region" description="Helical" evidence="2">
    <location>
        <begin position="148"/>
        <end position="171"/>
    </location>
</feature>
<reference evidence="3 4" key="1">
    <citation type="submission" date="2014-02" db="EMBL/GenBank/DDBJ databases">
        <title>The Genome Sequence of Trichophyton interdigitale MR816.</title>
        <authorList>
            <consortium name="The Broad Institute Genomics Platform"/>
            <person name="Cuomo C.A."/>
            <person name="White T.C."/>
            <person name="Graser Y."/>
            <person name="Martinez-Rossi N."/>
            <person name="Heitman J."/>
            <person name="Young S.K."/>
            <person name="Zeng Q."/>
            <person name="Gargeya S."/>
            <person name="Abouelleil A."/>
            <person name="Alvarado L."/>
            <person name="Chapman S.B."/>
            <person name="Gainer-Dewar J."/>
            <person name="Goldberg J."/>
            <person name="Griggs A."/>
            <person name="Gujja S."/>
            <person name="Hansen M."/>
            <person name="Howarth C."/>
            <person name="Imamovic A."/>
            <person name="Larimer J."/>
            <person name="Martinez D."/>
            <person name="Murphy C."/>
            <person name="Pearson M.D."/>
            <person name="Persinoti G."/>
            <person name="Poon T."/>
            <person name="Priest M."/>
            <person name="Roberts A.D."/>
            <person name="Saif S."/>
            <person name="Shea T.D."/>
            <person name="Sykes S.N."/>
            <person name="Wortman J."/>
            <person name="Nusbaum C."/>
            <person name="Birren B."/>
        </authorList>
    </citation>
    <scope>NUCLEOTIDE SEQUENCE [LARGE SCALE GENOMIC DNA]</scope>
    <source>
        <strain evidence="3 4">MR816</strain>
    </source>
</reference>
<evidence type="ECO:0000313" key="4">
    <source>
        <dbReference type="Proteomes" id="UP000024533"/>
    </source>
</evidence>
<sequence length="188" mass="21632">MPFATPYHLPLRKLEMEDDPDRTPTQTPRRMPPVPALKPLDDDDEDIRPHPDVRPMVALGMHAELRTPSHAIRNRHREGYAFDNKPLDARVAWEEEAYKEYCGMSVYREADAVDGWREAQRMKKKEEEEEEKTKQASGSPAGWLTTEALLGLSVACLSIALMLWMILWMAAYKHHACTRPLHIAVYLV</sequence>
<keyword evidence="4" id="KW-1185">Reference proteome</keyword>
<feature type="compositionally biased region" description="Basic and acidic residues" evidence="1">
    <location>
        <begin position="120"/>
        <end position="134"/>
    </location>
</feature>
<gene>
    <name evidence="3" type="ORF">H109_06640</name>
</gene>
<dbReference type="Proteomes" id="UP000024533">
    <property type="component" value="Unassembled WGS sequence"/>
</dbReference>
<keyword evidence="2" id="KW-0812">Transmembrane</keyword>
<feature type="region of interest" description="Disordered" evidence="1">
    <location>
        <begin position="1"/>
        <end position="50"/>
    </location>
</feature>
<protein>
    <submittedName>
        <fullName evidence="3">Uncharacterized protein</fullName>
    </submittedName>
</protein>
<evidence type="ECO:0000256" key="1">
    <source>
        <dbReference type="SAM" id="MobiDB-lite"/>
    </source>
</evidence>
<keyword evidence="2" id="KW-1133">Transmembrane helix</keyword>
<dbReference type="OrthoDB" id="10533979at2759"/>
<dbReference type="OMA" id="IFWVTAD"/>
<dbReference type="HOGENOM" id="CLU_105481_0_0_1"/>
<accession>A0A059J1L0</accession>
<name>A0A059J1L0_TRIIM</name>
<evidence type="ECO:0000256" key="2">
    <source>
        <dbReference type="SAM" id="Phobius"/>
    </source>
</evidence>
<keyword evidence="2" id="KW-0472">Membrane</keyword>